<protein>
    <submittedName>
        <fullName evidence="1">Uncharacterized protein</fullName>
    </submittedName>
</protein>
<comment type="caution">
    <text evidence="1">The sequence shown here is derived from an EMBL/GenBank/DDBJ whole genome shotgun (WGS) entry which is preliminary data.</text>
</comment>
<sequence length="157" mass="17458">MFSKSISRLHHDHGRQICGGWTNFSGESGPPTCDGVNDRGKIQPAAIVGVSDRCSAVPKTCRKADLIDDMRRNSTLVWFGATSGWGFVSDSIRYLTHAGHIRNSYFLKESMCRDDGHLFLSARAIKGTIDSNFRYSATRNRTPQNARTSLVERLLPP</sequence>
<gene>
    <name evidence="1" type="ORF">CA54_60750</name>
</gene>
<reference evidence="1 2" key="1">
    <citation type="submission" date="2019-02" db="EMBL/GenBank/DDBJ databases">
        <title>Deep-cultivation of Planctomycetes and their phenomic and genomic characterization uncovers novel biology.</title>
        <authorList>
            <person name="Wiegand S."/>
            <person name="Jogler M."/>
            <person name="Boedeker C."/>
            <person name="Pinto D."/>
            <person name="Vollmers J."/>
            <person name="Rivas-Marin E."/>
            <person name="Kohn T."/>
            <person name="Peeters S.H."/>
            <person name="Heuer A."/>
            <person name="Rast P."/>
            <person name="Oberbeckmann S."/>
            <person name="Bunk B."/>
            <person name="Jeske O."/>
            <person name="Meyerdierks A."/>
            <person name="Storesund J.E."/>
            <person name="Kallscheuer N."/>
            <person name="Luecker S."/>
            <person name="Lage O.M."/>
            <person name="Pohl T."/>
            <person name="Merkel B.J."/>
            <person name="Hornburger P."/>
            <person name="Mueller R.-W."/>
            <person name="Bruemmer F."/>
            <person name="Labrenz M."/>
            <person name="Spormann A.M."/>
            <person name="Op Den Camp H."/>
            <person name="Overmann J."/>
            <person name="Amann R."/>
            <person name="Jetten M.S.M."/>
            <person name="Mascher T."/>
            <person name="Medema M.H."/>
            <person name="Devos D.P."/>
            <person name="Kaster A.-K."/>
            <person name="Ovreas L."/>
            <person name="Rohde M."/>
            <person name="Galperin M.Y."/>
            <person name="Jogler C."/>
        </authorList>
    </citation>
    <scope>NUCLEOTIDE SEQUENCE [LARGE SCALE GENOMIC DNA]</scope>
    <source>
        <strain evidence="1 2">CA54</strain>
    </source>
</reference>
<organism evidence="1 2">
    <name type="scientific">Symmachiella macrocystis</name>
    <dbReference type="NCBI Taxonomy" id="2527985"/>
    <lineage>
        <taxon>Bacteria</taxon>
        <taxon>Pseudomonadati</taxon>
        <taxon>Planctomycetota</taxon>
        <taxon>Planctomycetia</taxon>
        <taxon>Planctomycetales</taxon>
        <taxon>Planctomycetaceae</taxon>
        <taxon>Symmachiella</taxon>
    </lineage>
</organism>
<keyword evidence="2" id="KW-1185">Reference proteome</keyword>
<evidence type="ECO:0000313" key="1">
    <source>
        <dbReference type="EMBL" id="TWU04193.1"/>
    </source>
</evidence>
<dbReference type="EMBL" id="SJPP01000005">
    <property type="protein sequence ID" value="TWU04193.1"/>
    <property type="molecule type" value="Genomic_DNA"/>
</dbReference>
<evidence type="ECO:0000313" key="2">
    <source>
        <dbReference type="Proteomes" id="UP000320735"/>
    </source>
</evidence>
<name>A0A5C6AW80_9PLAN</name>
<dbReference type="Proteomes" id="UP000320735">
    <property type="component" value="Unassembled WGS sequence"/>
</dbReference>
<accession>A0A5C6AW80</accession>
<dbReference type="AlphaFoldDB" id="A0A5C6AW80"/>
<proteinExistence type="predicted"/>